<protein>
    <recommendedName>
        <fullName evidence="2">Homing endonuclease LAGLIDADG domain-containing protein</fullName>
    </recommendedName>
</protein>
<name>A0A1F8B5W0_9BACT</name>
<organism evidence="3 4">
    <name type="scientific">Candidatus Woesebacteria bacterium RIFCSPLOWO2_01_FULL_39_10</name>
    <dbReference type="NCBI Taxonomy" id="1802516"/>
    <lineage>
        <taxon>Bacteria</taxon>
        <taxon>Candidatus Woeseibacteriota</taxon>
    </lineage>
</organism>
<dbReference type="Gene3D" id="3.10.28.10">
    <property type="entry name" value="Homing endonucleases"/>
    <property type="match status" value="1"/>
</dbReference>
<dbReference type="Pfam" id="PF00961">
    <property type="entry name" value="LAGLIDADG_1"/>
    <property type="match status" value="1"/>
</dbReference>
<comment type="caution">
    <text evidence="3">The sequence shown here is derived from an EMBL/GenBank/DDBJ whole genome shotgun (WGS) entry which is preliminary data.</text>
</comment>
<feature type="domain" description="Homing endonuclease LAGLIDADG" evidence="2">
    <location>
        <begin position="9"/>
        <end position="115"/>
    </location>
</feature>
<evidence type="ECO:0000256" key="1">
    <source>
        <dbReference type="SAM" id="MobiDB-lite"/>
    </source>
</evidence>
<dbReference type="GO" id="GO:0004519">
    <property type="term" value="F:endonuclease activity"/>
    <property type="evidence" value="ECO:0007669"/>
    <property type="project" value="InterPro"/>
</dbReference>
<evidence type="ECO:0000313" key="3">
    <source>
        <dbReference type="EMBL" id="OGM58805.1"/>
    </source>
</evidence>
<dbReference type="EMBL" id="MGHC01000030">
    <property type="protein sequence ID" value="OGM58805.1"/>
    <property type="molecule type" value="Genomic_DNA"/>
</dbReference>
<feature type="region of interest" description="Disordered" evidence="1">
    <location>
        <begin position="148"/>
        <end position="167"/>
    </location>
</feature>
<dbReference type="STRING" id="1802516.A3A75_00240"/>
<dbReference type="InterPro" id="IPR051289">
    <property type="entry name" value="LAGLIDADG_Endonuclease"/>
</dbReference>
<dbReference type="SUPFAM" id="SSF55608">
    <property type="entry name" value="Homing endonucleases"/>
    <property type="match status" value="1"/>
</dbReference>
<evidence type="ECO:0000259" key="2">
    <source>
        <dbReference type="Pfam" id="PF00961"/>
    </source>
</evidence>
<sequence length="167" mass="19857">MNKLNPDYICGLVDGEGCFCVSISKHKTKRLGFDPRLIFEIEMIIEDKPLLETLQTTLKCGNIYILNYKRYGWRPHVKFAVKSYKDISKIIIPFFRKYPLQSKKKKDFEYFRQAYEIFEKKEHLTLEGLTKLREIQSKMNLRNKLKQSSARVRENRVPGGERSFIQQ</sequence>
<dbReference type="PANTHER" id="PTHR36181">
    <property type="entry name" value="INTRON-ENCODED ENDONUCLEASE AI3-RELATED"/>
    <property type="match status" value="1"/>
</dbReference>
<evidence type="ECO:0000313" key="4">
    <source>
        <dbReference type="Proteomes" id="UP000179018"/>
    </source>
</evidence>
<dbReference type="InterPro" id="IPR027434">
    <property type="entry name" value="Homing_endonucl"/>
</dbReference>
<dbReference type="AlphaFoldDB" id="A0A1F8B5W0"/>
<dbReference type="PANTHER" id="PTHR36181:SF4">
    <property type="entry name" value="LAGLIDADG ENDONUCLEASE"/>
    <property type="match status" value="1"/>
</dbReference>
<reference evidence="3 4" key="1">
    <citation type="journal article" date="2016" name="Nat. Commun.">
        <title>Thousands of microbial genomes shed light on interconnected biogeochemical processes in an aquifer system.</title>
        <authorList>
            <person name="Anantharaman K."/>
            <person name="Brown C.T."/>
            <person name="Hug L.A."/>
            <person name="Sharon I."/>
            <person name="Castelle C.J."/>
            <person name="Probst A.J."/>
            <person name="Thomas B.C."/>
            <person name="Singh A."/>
            <person name="Wilkins M.J."/>
            <person name="Karaoz U."/>
            <person name="Brodie E.L."/>
            <person name="Williams K.H."/>
            <person name="Hubbard S.S."/>
            <person name="Banfield J.F."/>
        </authorList>
    </citation>
    <scope>NUCLEOTIDE SEQUENCE [LARGE SCALE GENOMIC DNA]</scope>
</reference>
<proteinExistence type="predicted"/>
<dbReference type="InterPro" id="IPR004860">
    <property type="entry name" value="LAGLIDADG_dom"/>
</dbReference>
<dbReference type="Proteomes" id="UP000179018">
    <property type="component" value="Unassembled WGS sequence"/>
</dbReference>
<accession>A0A1F8B5W0</accession>
<gene>
    <name evidence="3" type="ORF">A3A75_00240</name>
</gene>